<comment type="caution">
    <text evidence="2">The sequence shown here is derived from an EMBL/GenBank/DDBJ whole genome shotgun (WGS) entry which is preliminary data.</text>
</comment>
<reference evidence="2" key="1">
    <citation type="submission" date="2020-03" db="EMBL/GenBank/DDBJ databases">
        <authorList>
            <person name="Weist P."/>
        </authorList>
    </citation>
    <scope>NUCLEOTIDE SEQUENCE</scope>
</reference>
<organism evidence="2 3">
    <name type="scientific">Pleuronectes platessa</name>
    <name type="common">European plaice</name>
    <dbReference type="NCBI Taxonomy" id="8262"/>
    <lineage>
        <taxon>Eukaryota</taxon>
        <taxon>Metazoa</taxon>
        <taxon>Chordata</taxon>
        <taxon>Craniata</taxon>
        <taxon>Vertebrata</taxon>
        <taxon>Euteleostomi</taxon>
        <taxon>Actinopterygii</taxon>
        <taxon>Neopterygii</taxon>
        <taxon>Teleostei</taxon>
        <taxon>Neoteleostei</taxon>
        <taxon>Acanthomorphata</taxon>
        <taxon>Carangaria</taxon>
        <taxon>Pleuronectiformes</taxon>
        <taxon>Pleuronectoidei</taxon>
        <taxon>Pleuronectidae</taxon>
        <taxon>Pleuronectes</taxon>
    </lineage>
</organism>
<evidence type="ECO:0000313" key="3">
    <source>
        <dbReference type="Proteomes" id="UP001153269"/>
    </source>
</evidence>
<feature type="region of interest" description="Disordered" evidence="1">
    <location>
        <begin position="61"/>
        <end position="107"/>
    </location>
</feature>
<protein>
    <submittedName>
        <fullName evidence="2">Uncharacterized protein</fullName>
    </submittedName>
</protein>
<feature type="region of interest" description="Disordered" evidence="1">
    <location>
        <begin position="130"/>
        <end position="164"/>
    </location>
</feature>
<sequence length="164" mass="16562">MSQQLGAGTLANTGRYKKLPLSRLSPSTTDGTTLLPLFICCRLTVLHTVAGSAPASVFSGRAGGGREGGRAPPSSISSAVPPPSIASNISHFPSTERLIPPPPLPPPPPPRLDLVVVVVVVGGCHARAQRGQLKEGGGAEMKKGGLGGDEPAGMSAPIGLDGYD</sequence>
<keyword evidence="3" id="KW-1185">Reference proteome</keyword>
<name>A0A9N7VLW1_PLEPL</name>
<proteinExistence type="predicted"/>
<dbReference type="EMBL" id="CADEAL010004222">
    <property type="protein sequence ID" value="CAB1454671.1"/>
    <property type="molecule type" value="Genomic_DNA"/>
</dbReference>
<evidence type="ECO:0000313" key="2">
    <source>
        <dbReference type="EMBL" id="CAB1454671.1"/>
    </source>
</evidence>
<evidence type="ECO:0000256" key="1">
    <source>
        <dbReference type="SAM" id="MobiDB-lite"/>
    </source>
</evidence>
<gene>
    <name evidence="2" type="ORF">PLEPLA_LOCUS42438</name>
</gene>
<dbReference type="AlphaFoldDB" id="A0A9N7VLW1"/>
<accession>A0A9N7VLW1</accession>
<feature type="compositionally biased region" description="Gly residues" evidence="1">
    <location>
        <begin position="134"/>
        <end position="150"/>
    </location>
</feature>
<dbReference type="Proteomes" id="UP001153269">
    <property type="component" value="Unassembled WGS sequence"/>
</dbReference>
<feature type="compositionally biased region" description="Low complexity" evidence="1">
    <location>
        <begin position="70"/>
        <end position="90"/>
    </location>
</feature>